<keyword evidence="2" id="KW-1185">Reference proteome</keyword>
<name>A0A1A5YHT2_9BACL</name>
<dbReference type="EMBL" id="LYPA01000064">
    <property type="protein sequence ID" value="OBR64955.1"/>
    <property type="molecule type" value="Genomic_DNA"/>
</dbReference>
<dbReference type="AlphaFoldDB" id="A0A1A5YHT2"/>
<proteinExistence type="predicted"/>
<evidence type="ECO:0000313" key="1">
    <source>
        <dbReference type="EMBL" id="OBR64955.1"/>
    </source>
</evidence>
<sequence>MTKIDGNERWKTKMLLTEHKEQYEQHHQAKIVGMPTSEEMTMIRDFVMCPNIISMLHRGIDQIRTANIPLKELLARCLEVIMFSVTDDYYTLKRDLKSRNIQVFADVTDDGILYHKYLCRVYENRFGITREALKAEIGNRLAKYTDQLAKSLKQNGGSKNGEGKG</sequence>
<dbReference type="InterPro" id="IPR058600">
    <property type="entry name" value="YhjD-like"/>
</dbReference>
<comment type="caution">
    <text evidence="1">The sequence shown here is derived from an EMBL/GenBank/DDBJ whole genome shotgun (WGS) entry which is preliminary data.</text>
</comment>
<dbReference type="RefSeq" id="WP_068684158.1">
    <property type="nucleotide sequence ID" value="NZ_LYPA01000064.1"/>
</dbReference>
<organism evidence="1 2">
    <name type="scientific">Paenibacillus oryzae</name>
    <dbReference type="NCBI Taxonomy" id="1844972"/>
    <lineage>
        <taxon>Bacteria</taxon>
        <taxon>Bacillati</taxon>
        <taxon>Bacillota</taxon>
        <taxon>Bacilli</taxon>
        <taxon>Bacillales</taxon>
        <taxon>Paenibacillaceae</taxon>
        <taxon>Paenibacillus</taxon>
    </lineage>
</organism>
<accession>A0A1A5YHT2</accession>
<gene>
    <name evidence="1" type="ORF">A7K91_05085</name>
</gene>
<evidence type="ECO:0000313" key="2">
    <source>
        <dbReference type="Proteomes" id="UP000092024"/>
    </source>
</evidence>
<dbReference type="Pfam" id="PF26325">
    <property type="entry name" value="YhjD"/>
    <property type="match status" value="1"/>
</dbReference>
<protein>
    <submittedName>
        <fullName evidence="1">Uncharacterized protein</fullName>
    </submittedName>
</protein>
<dbReference type="Proteomes" id="UP000092024">
    <property type="component" value="Unassembled WGS sequence"/>
</dbReference>
<reference evidence="1 2" key="1">
    <citation type="submission" date="2016-05" db="EMBL/GenBank/DDBJ databases">
        <title>Paenibacillus oryzae. sp. nov., isolated from the rice root.</title>
        <authorList>
            <person name="Zhang J."/>
            <person name="Zhang X."/>
        </authorList>
    </citation>
    <scope>NUCLEOTIDE SEQUENCE [LARGE SCALE GENOMIC DNA]</scope>
    <source>
        <strain evidence="1 2">1DrF-4</strain>
    </source>
</reference>
<dbReference type="OrthoDB" id="2644100at2"/>